<evidence type="ECO:0000313" key="2">
    <source>
        <dbReference type="EMBL" id="AIS01743.1"/>
    </source>
</evidence>
<gene>
    <name evidence="2" type="ORF">SGLAU_29045</name>
</gene>
<feature type="region of interest" description="Disordered" evidence="1">
    <location>
        <begin position="1"/>
        <end position="23"/>
    </location>
</feature>
<dbReference type="SUPFAM" id="SSF47729">
    <property type="entry name" value="IHF-like DNA-binding proteins"/>
    <property type="match status" value="1"/>
</dbReference>
<dbReference type="KEGG" id="sgu:SGLAU_29045"/>
<protein>
    <recommendedName>
        <fullName evidence="4">HU domain-containing protein</fullName>
    </recommendedName>
</protein>
<evidence type="ECO:0000313" key="3">
    <source>
        <dbReference type="Proteomes" id="UP000029482"/>
    </source>
</evidence>
<dbReference type="STRING" id="1907.SGLAU_29045"/>
<dbReference type="InterPro" id="IPR010992">
    <property type="entry name" value="IHF-like_DNA-bd_dom_sf"/>
</dbReference>
<dbReference type="OrthoDB" id="4234928at2"/>
<dbReference type="HOGENOM" id="CLU_172609_0_0_11"/>
<reference evidence="3" key="1">
    <citation type="journal article" date="2015" name="J. Biotechnol.">
        <title>Complete genome sequence of the actinobacterium Streptomyces glaucescens GLA.O (DSM 40922) consisting of a linear chromosome and one linear plasmid.</title>
        <authorList>
            <person name="Ortseifen V."/>
            <person name="Winkler A."/>
            <person name="Albersmeier A."/>
            <person name="Wendler S."/>
            <person name="Puhler A."/>
            <person name="Kalinowski J."/>
            <person name="Ruckert C."/>
        </authorList>
    </citation>
    <scope>NUCLEOTIDE SEQUENCE [LARGE SCALE GENOMIC DNA]</scope>
    <source>
        <strain evidence="3">DSM 40922 / GLA O</strain>
    </source>
</reference>
<organism evidence="2 3">
    <name type="scientific">Streptomyces glaucescens</name>
    <dbReference type="NCBI Taxonomy" id="1907"/>
    <lineage>
        <taxon>Bacteria</taxon>
        <taxon>Bacillati</taxon>
        <taxon>Actinomycetota</taxon>
        <taxon>Actinomycetes</taxon>
        <taxon>Kitasatosporales</taxon>
        <taxon>Streptomycetaceae</taxon>
        <taxon>Streptomyces</taxon>
    </lineage>
</organism>
<dbReference type="AlphaFoldDB" id="A0A089XCN2"/>
<proteinExistence type="predicted"/>
<dbReference type="GO" id="GO:0003677">
    <property type="term" value="F:DNA binding"/>
    <property type="evidence" value="ECO:0007669"/>
    <property type="project" value="InterPro"/>
</dbReference>
<keyword evidence="3" id="KW-1185">Reference proteome</keyword>
<sequence>MDKTQLTEMTARRAADGPGGRQLGAEDISRILDLLFGTVEEAGTIAEALKARESVTLGSFGSFRVSDGVATFRPGVALTEYLRDQTR</sequence>
<dbReference type="Proteomes" id="UP000029482">
    <property type="component" value="Chromosome"/>
</dbReference>
<dbReference type="Gene3D" id="4.10.520.10">
    <property type="entry name" value="IHF-like DNA-binding proteins"/>
    <property type="match status" value="1"/>
</dbReference>
<dbReference type="EMBL" id="CP009438">
    <property type="protein sequence ID" value="AIS01743.1"/>
    <property type="molecule type" value="Genomic_DNA"/>
</dbReference>
<evidence type="ECO:0008006" key="4">
    <source>
        <dbReference type="Google" id="ProtNLM"/>
    </source>
</evidence>
<accession>A0A089XCN2</accession>
<dbReference type="RefSeq" id="WP_043505426.1">
    <property type="nucleotide sequence ID" value="NZ_CP009438.1"/>
</dbReference>
<feature type="compositionally biased region" description="Basic and acidic residues" evidence="1">
    <location>
        <begin position="1"/>
        <end position="15"/>
    </location>
</feature>
<dbReference type="eggNOG" id="ENOG5031T81">
    <property type="taxonomic scope" value="Bacteria"/>
</dbReference>
<name>A0A089XCN2_STRGA</name>
<evidence type="ECO:0000256" key="1">
    <source>
        <dbReference type="SAM" id="MobiDB-lite"/>
    </source>
</evidence>